<proteinExistence type="predicted"/>
<dbReference type="PANTHER" id="PTHR28630:SF3">
    <property type="entry name" value="PEROXIREDOXIN-LIKE 2C"/>
    <property type="match status" value="1"/>
</dbReference>
<name>A0A9P8G5J9_AURME</name>
<keyword evidence="3" id="KW-1185">Reference proteome</keyword>
<comment type="caution">
    <text evidence="2">The sequence shown here is derived from an EMBL/GenBank/DDBJ whole genome shotgun (WGS) entry which is preliminary data.</text>
</comment>
<dbReference type="PANTHER" id="PTHR28630">
    <property type="match status" value="1"/>
</dbReference>
<evidence type="ECO:0000259" key="1">
    <source>
        <dbReference type="Pfam" id="PF08512"/>
    </source>
</evidence>
<feature type="non-terminal residue" evidence="2">
    <location>
        <position position="631"/>
    </location>
</feature>
<organism evidence="2 3">
    <name type="scientific">Aureobasidium melanogenum</name>
    <name type="common">Aureobasidium pullulans var. melanogenum</name>
    <dbReference type="NCBI Taxonomy" id="46634"/>
    <lineage>
        <taxon>Eukaryota</taxon>
        <taxon>Fungi</taxon>
        <taxon>Dikarya</taxon>
        <taxon>Ascomycota</taxon>
        <taxon>Pezizomycotina</taxon>
        <taxon>Dothideomycetes</taxon>
        <taxon>Dothideomycetidae</taxon>
        <taxon>Dothideales</taxon>
        <taxon>Saccotheciaceae</taxon>
        <taxon>Aureobasidium</taxon>
    </lineage>
</organism>
<reference evidence="2" key="1">
    <citation type="journal article" date="2021" name="J Fungi (Basel)">
        <title>Virulence traits and population genomics of the black yeast Aureobasidium melanogenum.</title>
        <authorList>
            <person name="Cernosa A."/>
            <person name="Sun X."/>
            <person name="Gostincar C."/>
            <person name="Fang C."/>
            <person name="Gunde-Cimerman N."/>
            <person name="Song Z."/>
        </authorList>
    </citation>
    <scope>NUCLEOTIDE SEQUENCE</scope>
    <source>
        <strain evidence="2">EXF-9298</strain>
    </source>
</reference>
<dbReference type="SUPFAM" id="SSF52833">
    <property type="entry name" value="Thioredoxin-like"/>
    <property type="match status" value="1"/>
</dbReference>
<dbReference type="Proteomes" id="UP000729357">
    <property type="component" value="Unassembled WGS sequence"/>
</dbReference>
<dbReference type="AlphaFoldDB" id="A0A9P8G5J9"/>
<feature type="domain" description="Histone chaperone RTT106/FACT complex subunit SPT16-like middle" evidence="1">
    <location>
        <begin position="554"/>
        <end position="630"/>
    </location>
</feature>
<dbReference type="EMBL" id="JAHFXS010000020">
    <property type="protein sequence ID" value="KAG9990704.1"/>
    <property type="molecule type" value="Genomic_DNA"/>
</dbReference>
<dbReference type="InterPro" id="IPR011993">
    <property type="entry name" value="PH-like_dom_sf"/>
</dbReference>
<gene>
    <name evidence="2" type="ORF">KCU98_g941</name>
</gene>
<sequence>MDWKSLKGFRMSLFSSYAVTLKPAENTITIERRGSNLSEIFGICGPDTAAQPVIGLGTIAEQDPLPSTQELQALYKLNVMDRTRNKTPFLDLVQSSKNRRNIVVFIRHFFCPNCFGYVRALANELPPEKLEQMDPPTTLTIVGCGDPILIQNYIKMTNCPFDVYADPSRSTYAALGFSVNETAVPEAPNYVQKYSTTSIFKAILVSLGLAAKTKSIAAGKKSQNGGELIWVNGEIHHTFTYGHSQLKTGHPVRSAIHKQLNGRLVLRWVTTWESLLLYVLQSFLFLAYKANKSDKDTLLDLCANIPPFDYLNKPDTKAALKRRYGDEVPPREKRLRYSGPTRLYRSLEERKQQEFGDQYRRGIDTFDPLIAGMGCGSYIGGVDVVSCVSPLKQKMHLEIMSGMSNGQGSIRLSELTDDIAGGITFMLHSALIDQVIFLPSPDDADAFRVVVVPSASVGASTITRELPKLMVFDVSREHKLDGFISRNAGQNETTEDVTEKVFNDQSMLGGHGKHVIKADAEDFISSVKPKEEDRAMCHQDWRENIQVLYTKVDTPEGVLYFLPTGILYGWNDPLSYFSHESIKHVEIHEGAKTKKTFNMTLEVTEPYYHTGKTTKVELKGLSKQDLEPIKR</sequence>
<accession>A0A9P8G5J9</accession>
<dbReference type="InterPro" id="IPR032801">
    <property type="entry name" value="PXL2A/B/C"/>
</dbReference>
<evidence type="ECO:0000313" key="3">
    <source>
        <dbReference type="Proteomes" id="UP000729357"/>
    </source>
</evidence>
<dbReference type="Gene3D" id="2.30.29.30">
    <property type="entry name" value="Pleckstrin-homology domain (PH domain)/Phosphotyrosine-binding domain (PTB)"/>
    <property type="match status" value="1"/>
</dbReference>
<dbReference type="SUPFAM" id="SSF50729">
    <property type="entry name" value="PH domain-like"/>
    <property type="match status" value="1"/>
</dbReference>
<dbReference type="Pfam" id="PF08512">
    <property type="entry name" value="Rttp106-like_middle"/>
    <property type="match status" value="1"/>
</dbReference>
<dbReference type="Pfam" id="PF13911">
    <property type="entry name" value="AhpC-TSA_2"/>
    <property type="match status" value="1"/>
</dbReference>
<dbReference type="InterPro" id="IPR036249">
    <property type="entry name" value="Thioredoxin-like_sf"/>
</dbReference>
<reference evidence="2" key="2">
    <citation type="submission" date="2021-08" db="EMBL/GenBank/DDBJ databases">
        <authorList>
            <person name="Gostincar C."/>
            <person name="Sun X."/>
            <person name="Song Z."/>
            <person name="Gunde-Cimerman N."/>
        </authorList>
    </citation>
    <scope>NUCLEOTIDE SEQUENCE</scope>
    <source>
        <strain evidence="2">EXF-9298</strain>
    </source>
</reference>
<evidence type="ECO:0000313" key="2">
    <source>
        <dbReference type="EMBL" id="KAG9990704.1"/>
    </source>
</evidence>
<protein>
    <recommendedName>
        <fullName evidence="1">Histone chaperone RTT106/FACT complex subunit SPT16-like middle domain-containing protein</fullName>
    </recommendedName>
</protein>
<dbReference type="InterPro" id="IPR013719">
    <property type="entry name" value="RTT106/SPT16-like_middle_dom"/>
</dbReference>